<dbReference type="InterPro" id="IPR023395">
    <property type="entry name" value="MCP_dom_sf"/>
</dbReference>
<dbReference type="PROSITE" id="PS50920">
    <property type="entry name" value="SOLCAR"/>
    <property type="match status" value="3"/>
</dbReference>
<dbReference type="EMBL" id="JAHRHJ020000002">
    <property type="protein sequence ID" value="KAH9325969.1"/>
    <property type="molecule type" value="Genomic_DNA"/>
</dbReference>
<feature type="transmembrane region" description="Helical" evidence="8">
    <location>
        <begin position="254"/>
        <end position="272"/>
    </location>
</feature>
<keyword evidence="4" id="KW-0677">Repeat</keyword>
<proteinExistence type="inferred from homology"/>
<name>A0AA38LJ47_TAXCH</name>
<evidence type="ECO:0000256" key="6">
    <source>
        <dbReference type="PROSITE-ProRule" id="PRU00282"/>
    </source>
</evidence>
<dbReference type="GO" id="GO:0055085">
    <property type="term" value="P:transmembrane transport"/>
    <property type="evidence" value="ECO:0007669"/>
    <property type="project" value="InterPro"/>
</dbReference>
<dbReference type="SUPFAM" id="SSF103506">
    <property type="entry name" value="Mitochondrial carrier"/>
    <property type="match status" value="1"/>
</dbReference>
<feature type="repeat" description="Solcar" evidence="6">
    <location>
        <begin position="155"/>
        <end position="239"/>
    </location>
</feature>
<feature type="repeat" description="Solcar" evidence="6">
    <location>
        <begin position="44"/>
        <end position="127"/>
    </location>
</feature>
<comment type="similarity">
    <text evidence="7">Belongs to the mitochondrial carrier (TC 2.A.29) family.</text>
</comment>
<keyword evidence="8" id="KW-1133">Transmembrane helix</keyword>
<reference evidence="9 10" key="1">
    <citation type="journal article" date="2021" name="Nat. Plants">
        <title>The Taxus genome provides insights into paclitaxel biosynthesis.</title>
        <authorList>
            <person name="Xiong X."/>
            <person name="Gou J."/>
            <person name="Liao Q."/>
            <person name="Li Y."/>
            <person name="Zhou Q."/>
            <person name="Bi G."/>
            <person name="Li C."/>
            <person name="Du R."/>
            <person name="Wang X."/>
            <person name="Sun T."/>
            <person name="Guo L."/>
            <person name="Liang H."/>
            <person name="Lu P."/>
            <person name="Wu Y."/>
            <person name="Zhang Z."/>
            <person name="Ro D.K."/>
            <person name="Shang Y."/>
            <person name="Huang S."/>
            <person name="Yan J."/>
        </authorList>
    </citation>
    <scope>NUCLEOTIDE SEQUENCE [LARGE SCALE GENOMIC DNA]</scope>
    <source>
        <strain evidence="9">Ta-2019</strain>
    </source>
</reference>
<evidence type="ECO:0008006" key="11">
    <source>
        <dbReference type="Google" id="ProtNLM"/>
    </source>
</evidence>
<evidence type="ECO:0000256" key="2">
    <source>
        <dbReference type="ARBA" id="ARBA00022448"/>
    </source>
</evidence>
<feature type="non-terminal residue" evidence="9">
    <location>
        <position position="318"/>
    </location>
</feature>
<dbReference type="Gene3D" id="1.50.40.10">
    <property type="entry name" value="Mitochondrial carrier domain"/>
    <property type="match status" value="1"/>
</dbReference>
<keyword evidence="5 6" id="KW-0472">Membrane</keyword>
<dbReference type="AlphaFoldDB" id="A0AA38LJ47"/>
<dbReference type="GO" id="GO:0016020">
    <property type="term" value="C:membrane"/>
    <property type="evidence" value="ECO:0007669"/>
    <property type="project" value="UniProtKB-SubCell"/>
</dbReference>
<comment type="subcellular location">
    <subcellularLocation>
        <location evidence="1">Membrane</location>
        <topology evidence="1">Multi-pass membrane protein</topology>
    </subcellularLocation>
</comment>
<feature type="repeat" description="Solcar" evidence="6">
    <location>
        <begin position="249"/>
        <end position="318"/>
    </location>
</feature>
<feature type="transmembrane region" description="Helical" evidence="8">
    <location>
        <begin position="210"/>
        <end position="233"/>
    </location>
</feature>
<comment type="caution">
    <text evidence="9">The sequence shown here is derived from an EMBL/GenBank/DDBJ whole genome shotgun (WGS) entry which is preliminary data.</text>
</comment>
<protein>
    <recommendedName>
        <fullName evidence="11">Mitochondrial adenine nucleotide transporter BTL1</fullName>
    </recommendedName>
</protein>
<dbReference type="Proteomes" id="UP000824469">
    <property type="component" value="Unassembled WGS sequence"/>
</dbReference>
<evidence type="ECO:0000256" key="8">
    <source>
        <dbReference type="SAM" id="Phobius"/>
    </source>
</evidence>
<evidence type="ECO:0000313" key="10">
    <source>
        <dbReference type="Proteomes" id="UP000824469"/>
    </source>
</evidence>
<evidence type="ECO:0000313" key="9">
    <source>
        <dbReference type="EMBL" id="KAH9325969.1"/>
    </source>
</evidence>
<accession>A0AA38LJ47</accession>
<keyword evidence="3 6" id="KW-0812">Transmembrane</keyword>
<dbReference type="InterPro" id="IPR002067">
    <property type="entry name" value="MCP"/>
</dbReference>
<evidence type="ECO:0000256" key="7">
    <source>
        <dbReference type="RuleBase" id="RU000488"/>
    </source>
</evidence>
<feature type="non-terminal residue" evidence="9">
    <location>
        <position position="1"/>
    </location>
</feature>
<dbReference type="PANTHER" id="PTHR24089">
    <property type="entry name" value="SOLUTE CARRIER FAMILY 25"/>
    <property type="match status" value="1"/>
</dbReference>
<evidence type="ECO:0000256" key="1">
    <source>
        <dbReference type="ARBA" id="ARBA00004141"/>
    </source>
</evidence>
<dbReference type="Pfam" id="PF00153">
    <property type="entry name" value="Mito_carr"/>
    <property type="match status" value="3"/>
</dbReference>
<evidence type="ECO:0000256" key="5">
    <source>
        <dbReference type="ARBA" id="ARBA00023136"/>
    </source>
</evidence>
<keyword evidence="2 7" id="KW-0813">Transport</keyword>
<sequence length="318" mass="35098">VQVEVELLSNHIMIVNPVKSDQLSSDTEFRFPHPAKALKTFMRSRAFREFASGALSGGLTKTVVAPLETIRTRMIIGIGSKRIINSFKEVLDQRGWRGLWSGNGINILRTAPCQAIELCMFEAVKRSLISTQKHWEKNGYPQVQIAGYTMDLPLYCVSPVAIAGAVAGVVSTTFCYPLEVLKDRFTIHNGVYQSIGHALKKIVVNEGPGALYAGIVPTLIGMIPYSASYYFVYESAKQTYCRSTKKKSLNHTEALLIGSFAGLVSSTMSFPMEVARKRLMIGMLEGKYPGNMITVLRDVIQEDGLNGLYRGWGASCLK</sequence>
<gene>
    <name evidence="9" type="ORF">KI387_006147</name>
</gene>
<organism evidence="9 10">
    <name type="scientific">Taxus chinensis</name>
    <name type="common">Chinese yew</name>
    <name type="synonym">Taxus wallichiana var. chinensis</name>
    <dbReference type="NCBI Taxonomy" id="29808"/>
    <lineage>
        <taxon>Eukaryota</taxon>
        <taxon>Viridiplantae</taxon>
        <taxon>Streptophyta</taxon>
        <taxon>Embryophyta</taxon>
        <taxon>Tracheophyta</taxon>
        <taxon>Spermatophyta</taxon>
        <taxon>Pinopsida</taxon>
        <taxon>Pinidae</taxon>
        <taxon>Conifers II</taxon>
        <taxon>Cupressales</taxon>
        <taxon>Taxaceae</taxon>
        <taxon>Taxus</taxon>
    </lineage>
</organism>
<evidence type="ECO:0000256" key="4">
    <source>
        <dbReference type="ARBA" id="ARBA00022737"/>
    </source>
</evidence>
<dbReference type="PRINTS" id="PR00926">
    <property type="entry name" value="MITOCARRIER"/>
</dbReference>
<dbReference type="OMA" id="EFPLQFL"/>
<evidence type="ECO:0000256" key="3">
    <source>
        <dbReference type="ARBA" id="ARBA00022692"/>
    </source>
</evidence>
<keyword evidence="10" id="KW-1185">Reference proteome</keyword>
<dbReference type="InterPro" id="IPR018108">
    <property type="entry name" value="MCP_transmembrane"/>
</dbReference>